<dbReference type="EMBL" id="BQNB010020003">
    <property type="protein sequence ID" value="GJT91276.1"/>
    <property type="molecule type" value="Genomic_DNA"/>
</dbReference>
<evidence type="ECO:0000313" key="1">
    <source>
        <dbReference type="EMBL" id="GJT91276.1"/>
    </source>
</evidence>
<sequence>MIIATDVGLAIPTKRRVVLKEISNNHFNGSSIKVFAGITPQVDLTGQVLRGKSTRNVLVREAKFYCATVVIVGVSKIKDYGCKQRRVAINGEVKYTTEAVGAEVGGSFQGFMKKRCKDQV</sequence>
<reference evidence="1" key="2">
    <citation type="submission" date="2022-01" db="EMBL/GenBank/DDBJ databases">
        <authorList>
            <person name="Yamashiro T."/>
            <person name="Shiraishi A."/>
            <person name="Satake H."/>
            <person name="Nakayama K."/>
        </authorList>
    </citation>
    <scope>NUCLEOTIDE SEQUENCE</scope>
</reference>
<proteinExistence type="predicted"/>
<keyword evidence="2" id="KW-1185">Reference proteome</keyword>
<dbReference type="Proteomes" id="UP001151760">
    <property type="component" value="Unassembled WGS sequence"/>
</dbReference>
<reference evidence="1" key="1">
    <citation type="journal article" date="2022" name="Int. J. Mol. Sci.">
        <title>Draft Genome of Tanacetum Coccineum: Genomic Comparison of Closely Related Tanacetum-Family Plants.</title>
        <authorList>
            <person name="Yamashiro T."/>
            <person name="Shiraishi A."/>
            <person name="Nakayama K."/>
            <person name="Satake H."/>
        </authorList>
    </citation>
    <scope>NUCLEOTIDE SEQUENCE</scope>
</reference>
<protein>
    <submittedName>
        <fullName evidence="1">Uncharacterized protein</fullName>
    </submittedName>
</protein>
<name>A0ABQ5HTU4_9ASTR</name>
<comment type="caution">
    <text evidence="1">The sequence shown here is derived from an EMBL/GenBank/DDBJ whole genome shotgun (WGS) entry which is preliminary data.</text>
</comment>
<organism evidence="1 2">
    <name type="scientific">Tanacetum coccineum</name>
    <dbReference type="NCBI Taxonomy" id="301880"/>
    <lineage>
        <taxon>Eukaryota</taxon>
        <taxon>Viridiplantae</taxon>
        <taxon>Streptophyta</taxon>
        <taxon>Embryophyta</taxon>
        <taxon>Tracheophyta</taxon>
        <taxon>Spermatophyta</taxon>
        <taxon>Magnoliopsida</taxon>
        <taxon>eudicotyledons</taxon>
        <taxon>Gunneridae</taxon>
        <taxon>Pentapetalae</taxon>
        <taxon>asterids</taxon>
        <taxon>campanulids</taxon>
        <taxon>Asterales</taxon>
        <taxon>Asteraceae</taxon>
        <taxon>Asteroideae</taxon>
        <taxon>Anthemideae</taxon>
        <taxon>Anthemidinae</taxon>
        <taxon>Tanacetum</taxon>
    </lineage>
</organism>
<evidence type="ECO:0000313" key="2">
    <source>
        <dbReference type="Proteomes" id="UP001151760"/>
    </source>
</evidence>
<accession>A0ABQ5HTU4</accession>
<gene>
    <name evidence="1" type="ORF">Tco_1080121</name>
</gene>